<dbReference type="Proteomes" id="UP000184241">
    <property type="component" value="Unassembled WGS sequence"/>
</dbReference>
<evidence type="ECO:0000313" key="3">
    <source>
        <dbReference type="Proteomes" id="UP000184241"/>
    </source>
</evidence>
<accession>A0A1M6C7X4</accession>
<name>A0A1M6C7X4_9CLOT</name>
<dbReference type="AlphaFoldDB" id="A0A1M6C7X4"/>
<dbReference type="InterPro" id="IPR009693">
    <property type="entry name" value="Glucitol_operon_activator"/>
</dbReference>
<evidence type="ECO:0000256" key="1">
    <source>
        <dbReference type="SAM" id="Phobius"/>
    </source>
</evidence>
<dbReference type="Pfam" id="PF06923">
    <property type="entry name" value="GutM"/>
    <property type="match status" value="1"/>
</dbReference>
<dbReference type="RefSeq" id="WP_073022352.1">
    <property type="nucleotide sequence ID" value="NZ_FQXU01000016.1"/>
</dbReference>
<gene>
    <name evidence="2" type="ORF">SAMN02745941_04014</name>
</gene>
<proteinExistence type="predicted"/>
<reference evidence="2 3" key="1">
    <citation type="submission" date="2016-11" db="EMBL/GenBank/DDBJ databases">
        <authorList>
            <person name="Jaros S."/>
            <person name="Januszkiewicz K."/>
            <person name="Wedrychowicz H."/>
        </authorList>
    </citation>
    <scope>NUCLEOTIDE SEQUENCE [LARGE SCALE GENOMIC DNA]</scope>
    <source>
        <strain evidence="2 3">DSM 6191</strain>
    </source>
</reference>
<sequence>MVKFVYIAFLFMILQGGLTWLQVVNYKKTVKSLKNKGIIGIGVQKGKLKAGRIIILVSNEVGDIITGKEMHGMTIFARFKELRGIQGKDIFTLRKEIAEKDGKNIALISAVDSIENSLSKIKLSIN</sequence>
<protein>
    <submittedName>
        <fullName evidence="2">Glucitol operon activator protein</fullName>
    </submittedName>
</protein>
<feature type="transmembrane region" description="Helical" evidence="1">
    <location>
        <begin position="6"/>
        <end position="26"/>
    </location>
</feature>
<organism evidence="2 3">
    <name type="scientific">Clostridium intestinale DSM 6191</name>
    <dbReference type="NCBI Taxonomy" id="1121320"/>
    <lineage>
        <taxon>Bacteria</taxon>
        <taxon>Bacillati</taxon>
        <taxon>Bacillota</taxon>
        <taxon>Clostridia</taxon>
        <taxon>Eubacteriales</taxon>
        <taxon>Clostridiaceae</taxon>
        <taxon>Clostridium</taxon>
    </lineage>
</organism>
<keyword evidence="1" id="KW-0472">Membrane</keyword>
<keyword evidence="1" id="KW-0812">Transmembrane</keyword>
<dbReference type="EMBL" id="FQXU01000016">
    <property type="protein sequence ID" value="SHI57112.1"/>
    <property type="molecule type" value="Genomic_DNA"/>
</dbReference>
<evidence type="ECO:0000313" key="2">
    <source>
        <dbReference type="EMBL" id="SHI57112.1"/>
    </source>
</evidence>
<keyword evidence="1" id="KW-1133">Transmembrane helix</keyword>